<comment type="caution">
    <text evidence="2">The sequence shown here is derived from an EMBL/GenBank/DDBJ whole genome shotgun (WGS) entry which is preliminary data.</text>
</comment>
<dbReference type="Proteomes" id="UP000267187">
    <property type="component" value="Unassembled WGS sequence"/>
</dbReference>
<dbReference type="SUPFAM" id="SSF110997">
    <property type="entry name" value="Sporulation related repeat"/>
    <property type="match status" value="1"/>
</dbReference>
<evidence type="ECO:0000313" key="3">
    <source>
        <dbReference type="Proteomes" id="UP000267187"/>
    </source>
</evidence>
<reference evidence="2 3" key="1">
    <citation type="submission" date="2018-10" db="EMBL/GenBank/DDBJ databases">
        <title>Genomic Encyclopedia of Type Strains, Phase IV (KMG-IV): sequencing the most valuable type-strain genomes for metagenomic binning, comparative biology and taxonomic classification.</title>
        <authorList>
            <person name="Goeker M."/>
        </authorList>
    </citation>
    <scope>NUCLEOTIDE SEQUENCE [LARGE SCALE GENOMIC DNA]</scope>
    <source>
        <strain evidence="2 3">DSM 25080</strain>
    </source>
</reference>
<name>A0A3M0A967_9GAMM</name>
<evidence type="ECO:0000259" key="1">
    <source>
        <dbReference type="PROSITE" id="PS51724"/>
    </source>
</evidence>
<feature type="domain" description="SPOR" evidence="1">
    <location>
        <begin position="91"/>
        <end position="169"/>
    </location>
</feature>
<proteinExistence type="predicted"/>
<dbReference type="GO" id="GO:0042834">
    <property type="term" value="F:peptidoglycan binding"/>
    <property type="evidence" value="ECO:0007669"/>
    <property type="project" value="InterPro"/>
</dbReference>
<keyword evidence="3" id="KW-1185">Reference proteome</keyword>
<dbReference type="PROSITE" id="PS51724">
    <property type="entry name" value="SPOR"/>
    <property type="match status" value="1"/>
</dbReference>
<dbReference type="AlphaFoldDB" id="A0A3M0A967"/>
<accession>A0A3M0A967</accession>
<dbReference type="InterPro" id="IPR036680">
    <property type="entry name" value="SPOR-like_sf"/>
</dbReference>
<sequence length="171" mass="19496">MKKSKRKLGFKLVFLLAIGVILLPALWERFQLEQTQGSLVIPPPPLDYRDLARDIPIIPSPDSEDYFNSLYLLDESRVVESDEVSIDDLGDQLPRAWVVYVEEFREAADAHALEQLLRERDLNAFVTPNRNAPGPYRVMIGPMIVFERVVEVRNVLSTDLGLATSIMKFKP</sequence>
<dbReference type="Gene3D" id="3.30.70.1070">
    <property type="entry name" value="Sporulation related repeat"/>
    <property type="match status" value="1"/>
</dbReference>
<organism evidence="2 3">
    <name type="scientific">Umboniibacter marinipuniceus</name>
    <dbReference type="NCBI Taxonomy" id="569599"/>
    <lineage>
        <taxon>Bacteria</taxon>
        <taxon>Pseudomonadati</taxon>
        <taxon>Pseudomonadota</taxon>
        <taxon>Gammaproteobacteria</taxon>
        <taxon>Cellvibrionales</taxon>
        <taxon>Cellvibrionaceae</taxon>
        <taxon>Umboniibacter</taxon>
    </lineage>
</organism>
<evidence type="ECO:0000313" key="2">
    <source>
        <dbReference type="EMBL" id="RMA78955.1"/>
    </source>
</evidence>
<dbReference type="OrthoDB" id="7069135at2"/>
<dbReference type="RefSeq" id="WP_121877585.1">
    <property type="nucleotide sequence ID" value="NZ_REFJ01000005.1"/>
</dbReference>
<protein>
    <submittedName>
        <fullName evidence="2">Sporulation related protein</fullName>
    </submittedName>
</protein>
<dbReference type="EMBL" id="REFJ01000005">
    <property type="protein sequence ID" value="RMA78955.1"/>
    <property type="molecule type" value="Genomic_DNA"/>
</dbReference>
<dbReference type="Pfam" id="PF05036">
    <property type="entry name" value="SPOR"/>
    <property type="match status" value="1"/>
</dbReference>
<dbReference type="InterPro" id="IPR007730">
    <property type="entry name" value="SPOR-like_dom"/>
</dbReference>
<gene>
    <name evidence="2" type="ORF">DFR27_2296</name>
</gene>